<dbReference type="AlphaFoldDB" id="A0A9P7J4Q9"/>
<keyword evidence="10" id="KW-1185">Reference proteome</keyword>
<evidence type="ECO:0000256" key="7">
    <source>
        <dbReference type="ARBA" id="ARBA00023180"/>
    </source>
</evidence>
<dbReference type="PANTHER" id="PTHR11247:SF8">
    <property type="entry name" value="PALMITOYL-PROTEIN THIOESTERASE 1"/>
    <property type="match status" value="1"/>
</dbReference>
<dbReference type="PANTHER" id="PTHR11247">
    <property type="entry name" value="PALMITOYL-PROTEIN THIOESTERASE/DOLICHYLDIPHOSPHATASE 1"/>
    <property type="match status" value="1"/>
</dbReference>
<dbReference type="InterPro" id="IPR002472">
    <property type="entry name" value="Palm_thioest"/>
</dbReference>
<evidence type="ECO:0000256" key="6">
    <source>
        <dbReference type="ARBA" id="ARBA00023157"/>
    </source>
</evidence>
<keyword evidence="5" id="KW-0378">Hydrolase</keyword>
<dbReference type="RefSeq" id="XP_041165539.1">
    <property type="nucleotide sequence ID" value="XM_041301762.1"/>
</dbReference>
<keyword evidence="4" id="KW-0732">Signal</keyword>
<evidence type="ECO:0000256" key="2">
    <source>
        <dbReference type="ARBA" id="ARBA00012423"/>
    </source>
</evidence>
<dbReference type="PRINTS" id="PR00414">
    <property type="entry name" value="PPTHIESTRASE"/>
</dbReference>
<proteinExistence type="inferred from homology"/>
<reference evidence="9" key="1">
    <citation type="journal article" date="2020" name="New Phytol.">
        <title>Comparative genomics reveals dynamic genome evolution in host specialist ectomycorrhizal fungi.</title>
        <authorList>
            <person name="Lofgren L.A."/>
            <person name="Nguyen N.H."/>
            <person name="Vilgalys R."/>
            <person name="Ruytinx J."/>
            <person name="Liao H.L."/>
            <person name="Branco S."/>
            <person name="Kuo A."/>
            <person name="LaButti K."/>
            <person name="Lipzen A."/>
            <person name="Andreopoulos W."/>
            <person name="Pangilinan J."/>
            <person name="Riley R."/>
            <person name="Hundley H."/>
            <person name="Na H."/>
            <person name="Barry K."/>
            <person name="Grigoriev I.V."/>
            <person name="Stajich J.E."/>
            <person name="Kennedy P.G."/>
        </authorList>
    </citation>
    <scope>NUCLEOTIDE SEQUENCE</scope>
    <source>
        <strain evidence="9">S12</strain>
    </source>
</reference>
<evidence type="ECO:0000256" key="3">
    <source>
        <dbReference type="ARBA" id="ARBA00014212"/>
    </source>
</evidence>
<dbReference type="SUPFAM" id="SSF53474">
    <property type="entry name" value="alpha/beta-Hydrolases"/>
    <property type="match status" value="1"/>
</dbReference>
<protein>
    <recommendedName>
        <fullName evidence="3">Palmitoyl-protein thioesterase 1</fullName>
        <ecNumber evidence="2">3.1.2.22</ecNumber>
    </recommendedName>
    <alternativeName>
        <fullName evidence="8">Palmitoyl-protein hydrolase 1</fullName>
    </alternativeName>
</protein>
<evidence type="ECO:0000313" key="9">
    <source>
        <dbReference type="EMBL" id="KAG1802642.1"/>
    </source>
</evidence>
<dbReference type="OrthoDB" id="10263094at2759"/>
<evidence type="ECO:0000256" key="5">
    <source>
        <dbReference type="ARBA" id="ARBA00022801"/>
    </source>
</evidence>
<dbReference type="FunFam" id="3.40.50.1820:FF:000107">
    <property type="entry name" value="Palmitoyl-protein thioesterase 1"/>
    <property type="match status" value="1"/>
</dbReference>
<dbReference type="GO" id="GO:0008474">
    <property type="term" value="F:palmitoyl-(protein) hydrolase activity"/>
    <property type="evidence" value="ECO:0007669"/>
    <property type="project" value="UniProtKB-EC"/>
</dbReference>
<evidence type="ECO:0000256" key="4">
    <source>
        <dbReference type="ARBA" id="ARBA00022729"/>
    </source>
</evidence>
<evidence type="ECO:0000256" key="8">
    <source>
        <dbReference type="ARBA" id="ARBA00031934"/>
    </source>
</evidence>
<dbReference type="GeneID" id="64595526"/>
<accession>A0A9P7J4Q9</accession>
<dbReference type="Pfam" id="PF02089">
    <property type="entry name" value="Palm_thioest"/>
    <property type="match status" value="1"/>
</dbReference>
<dbReference type="Proteomes" id="UP000719766">
    <property type="component" value="Unassembled WGS sequence"/>
</dbReference>
<keyword evidence="6" id="KW-1015">Disulfide bond</keyword>
<dbReference type="Gene3D" id="3.40.50.1820">
    <property type="entry name" value="alpha/beta hydrolase"/>
    <property type="match status" value="1"/>
</dbReference>
<comment type="similarity">
    <text evidence="1">Belongs to the palmitoyl-protein thioesterase family.</text>
</comment>
<keyword evidence="7" id="KW-0325">Glycoprotein</keyword>
<name>A0A9P7J4Q9_9AGAM</name>
<gene>
    <name evidence="9" type="ORF">HD556DRAFT_1331242</name>
</gene>
<organism evidence="9 10">
    <name type="scientific">Suillus plorans</name>
    <dbReference type="NCBI Taxonomy" id="116603"/>
    <lineage>
        <taxon>Eukaryota</taxon>
        <taxon>Fungi</taxon>
        <taxon>Dikarya</taxon>
        <taxon>Basidiomycota</taxon>
        <taxon>Agaricomycotina</taxon>
        <taxon>Agaricomycetes</taxon>
        <taxon>Agaricomycetidae</taxon>
        <taxon>Boletales</taxon>
        <taxon>Suillineae</taxon>
        <taxon>Suillaceae</taxon>
        <taxon>Suillus</taxon>
    </lineage>
</organism>
<dbReference type="EMBL" id="JABBWE010000005">
    <property type="protein sequence ID" value="KAG1802642.1"/>
    <property type="molecule type" value="Genomic_DNA"/>
</dbReference>
<dbReference type="InterPro" id="IPR029058">
    <property type="entry name" value="AB_hydrolase_fold"/>
</dbReference>
<evidence type="ECO:0000313" key="10">
    <source>
        <dbReference type="Proteomes" id="UP000719766"/>
    </source>
</evidence>
<dbReference type="EC" id="3.1.2.22" evidence="2"/>
<sequence>MQSGRTSVGARFARAPNVCLCNNIFTRRALYINLSHNIGIGWYQYNNLKASASTVIMLSSIVLFASLVNLVSSAAVNNIRPLVIWHGMGDTYASPGMDSFQSEVKEMYPGIFVHSIYIDEDPNVDQRAGFYGNVNQQIVQVAQQLAEIPELSRGFDAIGFSQGGQFLRGYVERNNSPPVHNLITFGSQHMGVSSLPACNTWDLLCRVARRAANRGVYSEWAQDNLVQAQYFRDPHRLSQYMESGSFLPDINNEVLLPSSRNLSYADNLASLNKLVLVLFLQDKTVVPKESAWFGSEQPIEDITMDQASGSHQTPMFGGVNTKDIIPMHLQNLYKEDWIGLRQLDERGRIDFVACQGEHMHIGDCWKDLVAEWVGGSLGAD</sequence>
<comment type="caution">
    <text evidence="9">The sequence shown here is derived from an EMBL/GenBank/DDBJ whole genome shotgun (WGS) entry which is preliminary data.</text>
</comment>
<evidence type="ECO:0000256" key="1">
    <source>
        <dbReference type="ARBA" id="ARBA00010758"/>
    </source>
</evidence>